<evidence type="ECO:0000259" key="17">
    <source>
        <dbReference type="PROSITE" id="PS50089"/>
    </source>
</evidence>
<dbReference type="PANTHER" id="PTHR46913">
    <property type="entry name" value="RING-H2 FINGER PROTEIN ATL16"/>
    <property type="match status" value="1"/>
</dbReference>
<comment type="pathway">
    <text evidence="3">Protein modification; protein ubiquitination.</text>
</comment>
<evidence type="ECO:0000256" key="2">
    <source>
        <dbReference type="ARBA" id="ARBA00004167"/>
    </source>
</evidence>
<dbReference type="EC" id="2.3.2.27" evidence="4"/>
<feature type="region of interest" description="Disordered" evidence="15">
    <location>
        <begin position="1"/>
        <end position="39"/>
    </location>
</feature>
<evidence type="ECO:0000256" key="12">
    <source>
        <dbReference type="ARBA" id="ARBA00023136"/>
    </source>
</evidence>
<dbReference type="SUPFAM" id="SSF57850">
    <property type="entry name" value="RING/U-box"/>
    <property type="match status" value="1"/>
</dbReference>
<dbReference type="InterPro" id="IPR001841">
    <property type="entry name" value="Znf_RING"/>
</dbReference>
<organism evidence="18 19">
    <name type="scientific">Rubroshorea leprosula</name>
    <dbReference type="NCBI Taxonomy" id="152421"/>
    <lineage>
        <taxon>Eukaryota</taxon>
        <taxon>Viridiplantae</taxon>
        <taxon>Streptophyta</taxon>
        <taxon>Embryophyta</taxon>
        <taxon>Tracheophyta</taxon>
        <taxon>Spermatophyta</taxon>
        <taxon>Magnoliopsida</taxon>
        <taxon>eudicotyledons</taxon>
        <taxon>Gunneridae</taxon>
        <taxon>Pentapetalae</taxon>
        <taxon>rosids</taxon>
        <taxon>malvids</taxon>
        <taxon>Malvales</taxon>
        <taxon>Dipterocarpaceae</taxon>
        <taxon>Rubroshorea</taxon>
    </lineage>
</organism>
<evidence type="ECO:0000256" key="5">
    <source>
        <dbReference type="ARBA" id="ARBA00022679"/>
    </source>
</evidence>
<comment type="caution">
    <text evidence="18">The sequence shown here is derived from an EMBL/GenBank/DDBJ whole genome shotgun (WGS) entry which is preliminary data.</text>
</comment>
<evidence type="ECO:0000313" key="19">
    <source>
        <dbReference type="Proteomes" id="UP001054252"/>
    </source>
</evidence>
<evidence type="ECO:0000256" key="15">
    <source>
        <dbReference type="SAM" id="MobiDB-lite"/>
    </source>
</evidence>
<evidence type="ECO:0000256" key="7">
    <source>
        <dbReference type="ARBA" id="ARBA00022723"/>
    </source>
</evidence>
<dbReference type="AlphaFoldDB" id="A0AAV5K1Q1"/>
<comment type="subcellular location">
    <subcellularLocation>
        <location evidence="2">Membrane</location>
        <topology evidence="2">Single-pass membrane protein</topology>
    </subcellularLocation>
</comment>
<keyword evidence="5" id="KW-0808">Transferase</keyword>
<dbReference type="PANTHER" id="PTHR46913:SF1">
    <property type="entry name" value="RING-H2 FINGER PROTEIN ATL16"/>
    <property type="match status" value="1"/>
</dbReference>
<feature type="domain" description="RING-type" evidence="17">
    <location>
        <begin position="153"/>
        <end position="195"/>
    </location>
</feature>
<comment type="catalytic activity">
    <reaction evidence="1">
        <text>S-ubiquitinyl-[E2 ubiquitin-conjugating enzyme]-L-cysteine + [acceptor protein]-L-lysine = [E2 ubiquitin-conjugating enzyme]-L-cysteine + N(6)-ubiquitinyl-[acceptor protein]-L-lysine.</text>
        <dbReference type="EC" id="2.3.2.27"/>
    </reaction>
</comment>
<evidence type="ECO:0000256" key="11">
    <source>
        <dbReference type="ARBA" id="ARBA00022989"/>
    </source>
</evidence>
<reference evidence="18 19" key="1">
    <citation type="journal article" date="2021" name="Commun. Biol.">
        <title>The genome of Shorea leprosula (Dipterocarpaceae) highlights the ecological relevance of drought in aseasonal tropical rainforests.</title>
        <authorList>
            <person name="Ng K.K.S."/>
            <person name="Kobayashi M.J."/>
            <person name="Fawcett J.A."/>
            <person name="Hatakeyama M."/>
            <person name="Paape T."/>
            <person name="Ng C.H."/>
            <person name="Ang C.C."/>
            <person name="Tnah L.H."/>
            <person name="Lee C.T."/>
            <person name="Nishiyama T."/>
            <person name="Sese J."/>
            <person name="O'Brien M.J."/>
            <person name="Copetti D."/>
            <person name="Mohd Noor M.I."/>
            <person name="Ong R.C."/>
            <person name="Putra M."/>
            <person name="Sireger I.Z."/>
            <person name="Indrioko S."/>
            <person name="Kosugi Y."/>
            <person name="Izuno A."/>
            <person name="Isagi Y."/>
            <person name="Lee S.L."/>
            <person name="Shimizu K.K."/>
        </authorList>
    </citation>
    <scope>NUCLEOTIDE SEQUENCE [LARGE SCALE GENOMIC DNA]</scope>
    <source>
        <strain evidence="18">214</strain>
    </source>
</reference>
<feature type="compositionally biased region" description="Pro residues" evidence="15">
    <location>
        <begin position="23"/>
        <end position="39"/>
    </location>
</feature>
<comment type="similarity">
    <text evidence="13">Belongs to the RING-type zinc finger family. ATL subfamily.</text>
</comment>
<evidence type="ECO:0000256" key="16">
    <source>
        <dbReference type="SAM" id="Phobius"/>
    </source>
</evidence>
<gene>
    <name evidence="18" type="ORF">SLEP1_g29032</name>
</gene>
<name>A0AAV5K1Q1_9ROSI</name>
<dbReference type="PROSITE" id="PS50089">
    <property type="entry name" value="ZF_RING_2"/>
    <property type="match status" value="1"/>
</dbReference>
<dbReference type="InterPro" id="IPR044600">
    <property type="entry name" value="ATL1/ATL16-like"/>
</dbReference>
<evidence type="ECO:0000256" key="6">
    <source>
        <dbReference type="ARBA" id="ARBA00022692"/>
    </source>
</evidence>
<dbReference type="InterPro" id="IPR013083">
    <property type="entry name" value="Znf_RING/FYVE/PHD"/>
</dbReference>
<keyword evidence="8 14" id="KW-0863">Zinc-finger</keyword>
<keyword evidence="7" id="KW-0479">Metal-binding</keyword>
<accession>A0AAV5K1Q1</accession>
<dbReference type="GO" id="GO:0016567">
    <property type="term" value="P:protein ubiquitination"/>
    <property type="evidence" value="ECO:0007669"/>
    <property type="project" value="InterPro"/>
</dbReference>
<dbReference type="Proteomes" id="UP001054252">
    <property type="component" value="Unassembled WGS sequence"/>
</dbReference>
<evidence type="ECO:0000256" key="13">
    <source>
        <dbReference type="ARBA" id="ARBA00024209"/>
    </source>
</evidence>
<evidence type="ECO:0000256" key="1">
    <source>
        <dbReference type="ARBA" id="ARBA00000900"/>
    </source>
</evidence>
<dbReference type="GO" id="GO:0016020">
    <property type="term" value="C:membrane"/>
    <property type="evidence" value="ECO:0007669"/>
    <property type="project" value="UniProtKB-SubCell"/>
</dbReference>
<evidence type="ECO:0000256" key="3">
    <source>
        <dbReference type="ARBA" id="ARBA00004906"/>
    </source>
</evidence>
<evidence type="ECO:0000313" key="18">
    <source>
        <dbReference type="EMBL" id="GKV18688.1"/>
    </source>
</evidence>
<keyword evidence="6 16" id="KW-0812">Transmembrane</keyword>
<keyword evidence="19" id="KW-1185">Reference proteome</keyword>
<evidence type="ECO:0000256" key="4">
    <source>
        <dbReference type="ARBA" id="ARBA00012483"/>
    </source>
</evidence>
<feature type="region of interest" description="Disordered" evidence="15">
    <location>
        <begin position="83"/>
        <end position="103"/>
    </location>
</feature>
<dbReference type="FunFam" id="3.30.40.10:FF:000233">
    <property type="entry name" value="RING-H2 finger protein ATL54"/>
    <property type="match status" value="1"/>
</dbReference>
<keyword evidence="10" id="KW-0862">Zinc</keyword>
<dbReference type="GO" id="GO:0008270">
    <property type="term" value="F:zinc ion binding"/>
    <property type="evidence" value="ECO:0007669"/>
    <property type="project" value="UniProtKB-KW"/>
</dbReference>
<evidence type="ECO:0000256" key="14">
    <source>
        <dbReference type="PROSITE-ProRule" id="PRU00175"/>
    </source>
</evidence>
<keyword evidence="9" id="KW-0833">Ubl conjugation pathway</keyword>
<keyword evidence="11 16" id="KW-1133">Transmembrane helix</keyword>
<feature type="region of interest" description="Disordered" evidence="15">
    <location>
        <begin position="211"/>
        <end position="280"/>
    </location>
</feature>
<dbReference type="GO" id="GO:0061630">
    <property type="term" value="F:ubiquitin protein ligase activity"/>
    <property type="evidence" value="ECO:0007669"/>
    <property type="project" value="UniProtKB-EC"/>
</dbReference>
<proteinExistence type="inferred from homology"/>
<protein>
    <recommendedName>
        <fullName evidence="4">RING-type E3 ubiquitin transferase</fullName>
        <ecNumber evidence="4">2.3.2.27</ecNumber>
    </recommendedName>
</protein>
<feature type="compositionally biased region" description="Basic and acidic residues" evidence="15">
    <location>
        <begin position="220"/>
        <end position="235"/>
    </location>
</feature>
<dbReference type="SMART" id="SM00184">
    <property type="entry name" value="RING"/>
    <property type="match status" value="1"/>
</dbReference>
<evidence type="ECO:0000256" key="10">
    <source>
        <dbReference type="ARBA" id="ARBA00022833"/>
    </source>
</evidence>
<evidence type="ECO:0000256" key="9">
    <source>
        <dbReference type="ARBA" id="ARBA00022786"/>
    </source>
</evidence>
<evidence type="ECO:0000256" key="8">
    <source>
        <dbReference type="ARBA" id="ARBA00022771"/>
    </source>
</evidence>
<dbReference type="EMBL" id="BPVZ01000051">
    <property type="protein sequence ID" value="GKV18688.1"/>
    <property type="molecule type" value="Genomic_DNA"/>
</dbReference>
<feature type="compositionally biased region" description="Basic and acidic residues" evidence="15">
    <location>
        <begin position="248"/>
        <end position="263"/>
    </location>
</feature>
<sequence length="409" mass="44707">MGFNHRRLLDDVPDSTEDDPNRGIPPPNGNCPPPLPKDPRVPFPPVSHLPRVNVMTCLISGVLLCAIFFIMVRIYYSRRKNRRSVGDSEGEGEGEGESVLSGSQEDFFDEERGMQLVNPIWYINTVGLQQSVIDSIAVFKYKNGEGLIDGTDCSVCLNEFQEDESLRLLPKCNHAFHINCIDTWLKSHKNCPLCRAPIVCDAVVDQASVSMPDVNVGSGSREETQVGDSENHELGGNDVGEDGNSEMVTRDDNLGTLPTKDENTAGSSKKGLPHSKSRVCDSEFRVPTDLAEIRQRVVEDVQPIRRSVSLDSPSAMMIYSAVAGLRQGEHPGNMETELARVKNTRSKVVAKKGSGSSTKRKMMKSSSIGPFASKGSISVKRSLSSGGKFLFCKGKKPVLDPSLVNLRSV</sequence>
<dbReference type="CDD" id="cd16461">
    <property type="entry name" value="RING-H2_EL5-like"/>
    <property type="match status" value="1"/>
</dbReference>
<dbReference type="Pfam" id="PF13639">
    <property type="entry name" value="zf-RING_2"/>
    <property type="match status" value="1"/>
</dbReference>
<dbReference type="Gene3D" id="3.30.40.10">
    <property type="entry name" value="Zinc/RING finger domain, C3HC4 (zinc finger)"/>
    <property type="match status" value="1"/>
</dbReference>
<keyword evidence="12 16" id="KW-0472">Membrane</keyword>
<feature type="transmembrane region" description="Helical" evidence="16">
    <location>
        <begin position="52"/>
        <end position="76"/>
    </location>
</feature>